<sequence length="81" mass="9364">YSASASYSRDYDFGKTCTSAQDMDMLSMCLIRKAYPNFHLGMAFFDIDFEDTEQQCKKEANLNYAAGYWRLERSSVVMKTV</sequence>
<name>V5H5W0_IXORI</name>
<feature type="non-terminal residue" evidence="1">
    <location>
        <position position="81"/>
    </location>
</feature>
<proteinExistence type="evidence at transcript level"/>
<organism evidence="1">
    <name type="scientific">Ixodes ricinus</name>
    <name type="common">Common tick</name>
    <name type="synonym">Acarus ricinus</name>
    <dbReference type="NCBI Taxonomy" id="34613"/>
    <lineage>
        <taxon>Eukaryota</taxon>
        <taxon>Metazoa</taxon>
        <taxon>Ecdysozoa</taxon>
        <taxon>Arthropoda</taxon>
        <taxon>Chelicerata</taxon>
        <taxon>Arachnida</taxon>
        <taxon>Acari</taxon>
        <taxon>Parasitiformes</taxon>
        <taxon>Ixodida</taxon>
        <taxon>Ixodoidea</taxon>
        <taxon>Ixodidae</taxon>
        <taxon>Ixodinae</taxon>
        <taxon>Ixodes</taxon>
    </lineage>
</organism>
<dbReference type="AlphaFoldDB" id="V5H5W0"/>
<evidence type="ECO:0000313" key="1">
    <source>
        <dbReference type="EMBL" id="JAB78400.1"/>
    </source>
</evidence>
<feature type="non-terminal residue" evidence="1">
    <location>
        <position position="1"/>
    </location>
</feature>
<reference evidence="1" key="1">
    <citation type="journal article" date="2015" name="Sci. Rep.">
        <title>Tissue- and time-dependent transcription in Ixodes ricinus salivary glands and midguts when blood feeding on the vertebrate host.</title>
        <authorList>
            <person name="Kotsyfakis M."/>
            <person name="Schwarz A."/>
            <person name="Erhart J."/>
            <person name="Ribeiro J.M."/>
        </authorList>
    </citation>
    <scope>NUCLEOTIDE SEQUENCE</scope>
    <source>
        <tissue evidence="1">Salivary gland and midgut</tissue>
    </source>
</reference>
<dbReference type="EMBL" id="GANP01006068">
    <property type="protein sequence ID" value="JAB78400.1"/>
    <property type="molecule type" value="mRNA"/>
</dbReference>
<protein>
    <submittedName>
        <fullName evidence="1">Uncharacterized protein</fullName>
    </submittedName>
</protein>
<accession>V5H5W0</accession>